<evidence type="ECO:0000313" key="9">
    <source>
        <dbReference type="EMBL" id="RLV73894.1"/>
    </source>
</evidence>
<feature type="transmembrane region" description="Helical" evidence="7">
    <location>
        <begin position="327"/>
        <end position="348"/>
    </location>
</feature>
<protein>
    <recommendedName>
        <fullName evidence="8">Major facilitator superfamily (MFS) profile domain-containing protein</fullName>
    </recommendedName>
</protein>
<feature type="transmembrane region" description="Helical" evidence="7">
    <location>
        <begin position="32"/>
        <end position="52"/>
    </location>
</feature>
<dbReference type="Proteomes" id="UP000281594">
    <property type="component" value="Unassembled WGS sequence"/>
</dbReference>
<dbReference type="SUPFAM" id="SSF103473">
    <property type="entry name" value="MFS general substrate transporter"/>
    <property type="match status" value="1"/>
</dbReference>
<dbReference type="PANTHER" id="PTHR42718">
    <property type="entry name" value="MAJOR FACILITATOR SUPERFAMILY MULTIDRUG TRANSPORTER MFSC"/>
    <property type="match status" value="1"/>
</dbReference>
<feature type="transmembrane region" description="Helical" evidence="7">
    <location>
        <begin position="123"/>
        <end position="146"/>
    </location>
</feature>
<dbReference type="STRING" id="1343740.M271_11870"/>
<organism evidence="9 10">
    <name type="scientific">Streptomyces rapamycinicus (strain ATCC 29253 / DSM 41530 / NRRL 5491 / AYB-994)</name>
    <name type="common">Streptomyces hygroscopicus (strain ATCC 29253)</name>
    <dbReference type="NCBI Taxonomy" id="1343740"/>
    <lineage>
        <taxon>Bacteria</taxon>
        <taxon>Bacillati</taxon>
        <taxon>Actinomycetota</taxon>
        <taxon>Actinomycetes</taxon>
        <taxon>Kitasatosporales</taxon>
        <taxon>Streptomycetaceae</taxon>
        <taxon>Streptomyces</taxon>
        <taxon>Streptomyces violaceusniger group</taxon>
    </lineage>
</organism>
<evidence type="ECO:0000256" key="6">
    <source>
        <dbReference type="SAM" id="MobiDB-lite"/>
    </source>
</evidence>
<dbReference type="EMBL" id="QYCY01000002">
    <property type="protein sequence ID" value="RLV73894.1"/>
    <property type="molecule type" value="Genomic_DNA"/>
</dbReference>
<dbReference type="CDD" id="cd17321">
    <property type="entry name" value="MFS_MMR_MDR_like"/>
    <property type="match status" value="1"/>
</dbReference>
<feature type="transmembrane region" description="Helical" evidence="7">
    <location>
        <begin position="158"/>
        <end position="181"/>
    </location>
</feature>
<keyword evidence="4 7" id="KW-0472">Membrane</keyword>
<evidence type="ECO:0000256" key="4">
    <source>
        <dbReference type="ARBA" id="ARBA00023136"/>
    </source>
</evidence>
<dbReference type="InterPro" id="IPR011701">
    <property type="entry name" value="MFS"/>
</dbReference>
<feature type="transmembrane region" description="Helical" evidence="7">
    <location>
        <begin position="292"/>
        <end position="315"/>
    </location>
</feature>
<feature type="domain" description="Major facilitator superfamily (MFS) profile" evidence="8">
    <location>
        <begin position="32"/>
        <end position="485"/>
    </location>
</feature>
<dbReference type="Pfam" id="PF07690">
    <property type="entry name" value="MFS_1"/>
    <property type="match status" value="1"/>
</dbReference>
<comment type="subcellular location">
    <subcellularLocation>
        <location evidence="1">Cell membrane</location>
        <topology evidence="1">Multi-pass membrane protein</topology>
    </subcellularLocation>
</comment>
<feature type="transmembrane region" description="Helical" evidence="7">
    <location>
        <begin position="98"/>
        <end position="117"/>
    </location>
</feature>
<feature type="transmembrane region" description="Helical" evidence="7">
    <location>
        <begin position="72"/>
        <end position="91"/>
    </location>
</feature>
<evidence type="ECO:0000256" key="7">
    <source>
        <dbReference type="SAM" id="Phobius"/>
    </source>
</evidence>
<feature type="region of interest" description="Disordered" evidence="6">
    <location>
        <begin position="1"/>
        <end position="24"/>
    </location>
</feature>
<comment type="caution">
    <text evidence="9">The sequence shown here is derived from an EMBL/GenBank/DDBJ whole genome shotgun (WGS) entry which is preliminary data.</text>
</comment>
<name>A0A3L8R2L6_STRRN</name>
<dbReference type="GO" id="GO:0005886">
    <property type="term" value="C:plasma membrane"/>
    <property type="evidence" value="ECO:0007669"/>
    <property type="project" value="UniProtKB-SubCell"/>
</dbReference>
<reference evidence="9 10" key="1">
    <citation type="journal article" date="2018" name="J. Biol. Chem.">
        <title>Discovery of the actinoplanic acid pathway in Streptomyces rapamycinicus reveals a genetically conserved synergism with rapamycin.</title>
        <authorList>
            <person name="Mrak P."/>
            <person name="Krastel P."/>
            <person name="Pivk Lukancic P."/>
            <person name="Tao J."/>
            <person name="Pistorius D."/>
            <person name="Moore C.M."/>
        </authorList>
    </citation>
    <scope>NUCLEOTIDE SEQUENCE [LARGE SCALE GENOMIC DNA]</scope>
    <source>
        <strain evidence="9 10">NRRL 5491</strain>
    </source>
</reference>
<dbReference type="Gene3D" id="1.20.1250.20">
    <property type="entry name" value="MFS general substrate transporter like domains"/>
    <property type="match status" value="1"/>
</dbReference>
<evidence type="ECO:0000313" key="10">
    <source>
        <dbReference type="Proteomes" id="UP000281594"/>
    </source>
</evidence>
<accession>A0A3L8R2L6</accession>
<feature type="transmembrane region" description="Helical" evidence="7">
    <location>
        <begin position="251"/>
        <end position="271"/>
    </location>
</feature>
<feature type="transmembrane region" description="Helical" evidence="7">
    <location>
        <begin position="187"/>
        <end position="206"/>
    </location>
</feature>
<keyword evidence="5" id="KW-0046">Antibiotic resistance</keyword>
<dbReference type="PANTHER" id="PTHR42718:SF39">
    <property type="entry name" value="ACTINORHODIN TRANSPORTER-RELATED"/>
    <property type="match status" value="1"/>
</dbReference>
<dbReference type="AlphaFoldDB" id="A0A3L8R2L6"/>
<dbReference type="Gene3D" id="1.20.1720.10">
    <property type="entry name" value="Multidrug resistance protein D"/>
    <property type="match status" value="1"/>
</dbReference>
<feature type="transmembrane region" description="Helical" evidence="7">
    <location>
        <begin position="386"/>
        <end position="412"/>
    </location>
</feature>
<sequence>MMRRPAAPRPEAVPEQAPPPGTGSRGARPWPLLAVLLAAQCVANVDTAIANIAVPSIQADLGASGGEAGLVISGYVVAFAVLLVTGARLGASHGHRRVFILGMAVFTAASLACAAAPDPVVLIVARVVQGSGSALMVPQVLSGIQLHFTGRDRIRAMGYYAIALSGGAVAGQSLGGVLIAADIHGMGWRPIFLVNVPLGLLLIAAATRLMPADDTSRRTQRLDVRGMLVLSTAVMLLIVPLMLGMDRGWPVWTWLCLAAGGPAFVVFGRGQRRLSAAGGRPLIAERVIREPAVRWSLVAHGVTTMTYCALLFVLALYLQDGLGRGPAYAGLAMVSWVAAFGTAGPLLARLPRSGGSIPALGCLILAVAYASVCGYLLTGHRTGPTLFALLGVGGLGLGISSNSLIGLMTFALPNRYAADLSGVISTNGQLCGALGVAVLGSGYLGLAQGHSLPHAARAFEAVLLASAALSSLAAVAARRATRAAEAGA</sequence>
<dbReference type="GO" id="GO:0022857">
    <property type="term" value="F:transmembrane transporter activity"/>
    <property type="evidence" value="ECO:0007669"/>
    <property type="project" value="InterPro"/>
</dbReference>
<feature type="transmembrane region" description="Helical" evidence="7">
    <location>
        <begin position="360"/>
        <end position="380"/>
    </location>
</feature>
<dbReference type="InterPro" id="IPR020846">
    <property type="entry name" value="MFS_dom"/>
</dbReference>
<feature type="transmembrane region" description="Helical" evidence="7">
    <location>
        <begin position="458"/>
        <end position="477"/>
    </location>
</feature>
<keyword evidence="3 7" id="KW-1133">Transmembrane helix</keyword>
<evidence type="ECO:0000256" key="1">
    <source>
        <dbReference type="ARBA" id="ARBA00004651"/>
    </source>
</evidence>
<feature type="transmembrane region" description="Helical" evidence="7">
    <location>
        <begin position="227"/>
        <end position="245"/>
    </location>
</feature>
<evidence type="ECO:0000256" key="3">
    <source>
        <dbReference type="ARBA" id="ARBA00022989"/>
    </source>
</evidence>
<gene>
    <name evidence="9" type="ORF">D3C57_131750</name>
</gene>
<dbReference type="InterPro" id="IPR036259">
    <property type="entry name" value="MFS_trans_sf"/>
</dbReference>
<keyword evidence="2 7" id="KW-0812">Transmembrane</keyword>
<evidence type="ECO:0000256" key="2">
    <source>
        <dbReference type="ARBA" id="ARBA00022692"/>
    </source>
</evidence>
<dbReference type="PROSITE" id="PS50850">
    <property type="entry name" value="MFS"/>
    <property type="match status" value="1"/>
</dbReference>
<feature type="transmembrane region" description="Helical" evidence="7">
    <location>
        <begin position="424"/>
        <end position="446"/>
    </location>
</feature>
<dbReference type="GO" id="GO:0046677">
    <property type="term" value="P:response to antibiotic"/>
    <property type="evidence" value="ECO:0007669"/>
    <property type="project" value="UniProtKB-KW"/>
</dbReference>
<proteinExistence type="predicted"/>
<evidence type="ECO:0000259" key="8">
    <source>
        <dbReference type="PROSITE" id="PS50850"/>
    </source>
</evidence>
<evidence type="ECO:0000256" key="5">
    <source>
        <dbReference type="ARBA" id="ARBA00023251"/>
    </source>
</evidence>
<dbReference type="RefSeq" id="WP_243146355.1">
    <property type="nucleotide sequence ID" value="NC_022785.1"/>
</dbReference>